<evidence type="ECO:0000313" key="2">
    <source>
        <dbReference type="EMBL" id="ACL57519.1"/>
    </source>
</evidence>
<dbReference type="OrthoDB" id="7864830at2"/>
<dbReference type="Gene3D" id="1.10.30.50">
    <property type="match status" value="1"/>
</dbReference>
<accession>B8ICV8</accession>
<dbReference type="RefSeq" id="WP_015929198.1">
    <property type="nucleotide sequence ID" value="NC_011894.1"/>
</dbReference>
<feature type="region of interest" description="Disordered" evidence="1">
    <location>
        <begin position="128"/>
        <end position="148"/>
    </location>
</feature>
<dbReference type="EMBL" id="CP001349">
    <property type="protein sequence ID" value="ACL57519.1"/>
    <property type="molecule type" value="Genomic_DNA"/>
</dbReference>
<evidence type="ECO:0000313" key="3">
    <source>
        <dbReference type="Proteomes" id="UP000008207"/>
    </source>
</evidence>
<reference evidence="2 3" key="1">
    <citation type="submission" date="2009-01" db="EMBL/GenBank/DDBJ databases">
        <title>Complete sequence of chromosome of Methylobacterium nodulans ORS 2060.</title>
        <authorList>
            <consortium name="US DOE Joint Genome Institute"/>
            <person name="Lucas S."/>
            <person name="Copeland A."/>
            <person name="Lapidus A."/>
            <person name="Glavina del Rio T."/>
            <person name="Dalin E."/>
            <person name="Tice H."/>
            <person name="Bruce D."/>
            <person name="Goodwin L."/>
            <person name="Pitluck S."/>
            <person name="Sims D."/>
            <person name="Brettin T."/>
            <person name="Detter J.C."/>
            <person name="Han C."/>
            <person name="Larimer F."/>
            <person name="Land M."/>
            <person name="Hauser L."/>
            <person name="Kyrpides N."/>
            <person name="Ivanova N."/>
            <person name="Marx C.J."/>
            <person name="Richardson P."/>
        </authorList>
    </citation>
    <scope>NUCLEOTIDE SEQUENCE [LARGE SCALE GENOMIC DNA]</scope>
    <source>
        <strain evidence="3">LMG 21967 / CNCM I-2342 / ORS 2060</strain>
    </source>
</reference>
<feature type="compositionally biased region" description="Basic and acidic residues" evidence="1">
    <location>
        <begin position="133"/>
        <end position="148"/>
    </location>
</feature>
<keyword evidence="3" id="KW-1185">Reference proteome</keyword>
<evidence type="ECO:0000256" key="1">
    <source>
        <dbReference type="SAM" id="MobiDB-lite"/>
    </source>
</evidence>
<organism evidence="2 3">
    <name type="scientific">Methylobacterium nodulans (strain LMG 21967 / CNCM I-2342 / ORS 2060)</name>
    <dbReference type="NCBI Taxonomy" id="460265"/>
    <lineage>
        <taxon>Bacteria</taxon>
        <taxon>Pseudomonadati</taxon>
        <taxon>Pseudomonadota</taxon>
        <taxon>Alphaproteobacteria</taxon>
        <taxon>Hyphomicrobiales</taxon>
        <taxon>Methylobacteriaceae</taxon>
        <taxon>Methylobacterium</taxon>
    </lineage>
</organism>
<gene>
    <name evidence="2" type="ordered locus">Mnod_2554</name>
</gene>
<dbReference type="Proteomes" id="UP000008207">
    <property type="component" value="Chromosome"/>
</dbReference>
<proteinExistence type="predicted"/>
<dbReference type="HOGENOM" id="CLU_1756727_0_0_5"/>
<sequence>MQRKAPFSRCERRVLPGRLRADIMLRQEGRCTDCGTRLIIGFFVFDHRPPLALRSEDENANDSNRLAAICWACDQRKTPRDLREIARTKRLAEAHEDHLARMRDKMAGRRVPTRKEWREFERWLSRGTTASLKMEDPDAQPRDALDEQ</sequence>
<dbReference type="eggNOG" id="COG1403">
    <property type="taxonomic scope" value="Bacteria"/>
</dbReference>
<dbReference type="KEGG" id="mno:Mnod_2554"/>
<evidence type="ECO:0008006" key="4">
    <source>
        <dbReference type="Google" id="ProtNLM"/>
    </source>
</evidence>
<name>B8ICV8_METNO</name>
<dbReference type="AlphaFoldDB" id="B8ICV8"/>
<protein>
    <recommendedName>
        <fullName evidence="4">HNH endonuclease</fullName>
    </recommendedName>
</protein>